<dbReference type="Proteomes" id="UP001054837">
    <property type="component" value="Unassembled WGS sequence"/>
</dbReference>
<name>A0AAV4T1C3_9ARAC</name>
<dbReference type="PIRSF" id="PIRSF005902">
    <property type="entry name" value="DNase_TatD"/>
    <property type="match status" value="1"/>
</dbReference>
<comment type="function">
    <text evidence="6">Deoxyribonuclease which catalyzes (in vitro) the decatenation of kinetoplast DNA, which are circular DNA catenated to each other, producing linear DNA molecules. Plays an important role in chromosomal segregation and cell cycle progression during eye development probably via its DNA decatenation activity.</text>
</comment>
<keyword evidence="4" id="KW-0378">Hydrolase</keyword>
<accession>A0AAV4T1C3</accession>
<sequence>MYKIIIGNTNMSSNSDKVLQDNISRSSDCAAAALEDLSGQYFITDVSANLTNKKFARDVDGVIQRAQNAGVKKIIVSGTNIQTSKEALRLTRIFPDYIYCAAGIHPNEAKSWDDEVEASLKEILSNPECVAVGQCGLDYTKKFSEPAEQKEVLNKQLNIAAELKLPILICEREAHEDLVEILENNLHNLPEIIIHSFCGKINELKTYLSLGCYIGLTGSVWKDKCEDGLKKILEDQMIPLDHLLLESDSPYMYPNTRASHIPATIKETLTDKSLSFLHRYCTFQRNEPCSLPVTIELIAAHYKTKPDEIALQTTFCAMKLFGLN</sequence>
<evidence type="ECO:0000256" key="4">
    <source>
        <dbReference type="ARBA" id="ARBA00022801"/>
    </source>
</evidence>
<reference evidence="8 9" key="1">
    <citation type="submission" date="2021-06" db="EMBL/GenBank/DDBJ databases">
        <title>Caerostris darwini draft genome.</title>
        <authorList>
            <person name="Kono N."/>
            <person name="Arakawa K."/>
        </authorList>
    </citation>
    <scope>NUCLEOTIDE SEQUENCE [LARGE SCALE GENOMIC DNA]</scope>
</reference>
<evidence type="ECO:0000256" key="1">
    <source>
        <dbReference type="ARBA" id="ARBA00009275"/>
    </source>
</evidence>
<evidence type="ECO:0000256" key="3">
    <source>
        <dbReference type="ARBA" id="ARBA00022723"/>
    </source>
</evidence>
<dbReference type="AlphaFoldDB" id="A0AAV4T1C3"/>
<evidence type="ECO:0000313" key="8">
    <source>
        <dbReference type="EMBL" id="GIY39880.1"/>
    </source>
</evidence>
<proteinExistence type="inferred from homology"/>
<evidence type="ECO:0000256" key="2">
    <source>
        <dbReference type="ARBA" id="ARBA00022722"/>
    </source>
</evidence>
<comment type="similarity">
    <text evidence="1">Belongs to the metallo-dependent hydrolases superfamily. TatD-type hydrolase family.</text>
</comment>
<keyword evidence="2" id="KW-0540">Nuclease</keyword>
<keyword evidence="9" id="KW-1185">Reference proteome</keyword>
<gene>
    <name evidence="8" type="primary">tatD</name>
    <name evidence="8" type="ORF">CDAR_502901</name>
</gene>
<protein>
    <recommendedName>
        <fullName evidence="5">Deoxyribonuclease TATDN1</fullName>
    </recommendedName>
</protein>
<evidence type="ECO:0000313" key="9">
    <source>
        <dbReference type="Proteomes" id="UP001054837"/>
    </source>
</evidence>
<dbReference type="PANTHER" id="PTHR10060:SF15">
    <property type="entry name" value="DEOXYRIBONUCLEASE TATDN1"/>
    <property type="match status" value="1"/>
</dbReference>
<evidence type="ECO:0000256" key="5">
    <source>
        <dbReference type="ARBA" id="ARBA00039767"/>
    </source>
</evidence>
<organism evidence="8 9">
    <name type="scientific">Caerostris darwini</name>
    <dbReference type="NCBI Taxonomy" id="1538125"/>
    <lineage>
        <taxon>Eukaryota</taxon>
        <taxon>Metazoa</taxon>
        <taxon>Ecdysozoa</taxon>
        <taxon>Arthropoda</taxon>
        <taxon>Chelicerata</taxon>
        <taxon>Arachnida</taxon>
        <taxon>Araneae</taxon>
        <taxon>Araneomorphae</taxon>
        <taxon>Entelegynae</taxon>
        <taxon>Araneoidea</taxon>
        <taxon>Araneidae</taxon>
        <taxon>Caerostris</taxon>
    </lineage>
</organism>
<dbReference type="EMBL" id="BPLQ01008851">
    <property type="protein sequence ID" value="GIY39880.1"/>
    <property type="molecule type" value="Genomic_DNA"/>
</dbReference>
<evidence type="ECO:0000256" key="6">
    <source>
        <dbReference type="ARBA" id="ARBA00045223"/>
    </source>
</evidence>
<dbReference type="CDD" id="cd01310">
    <property type="entry name" value="TatD_DNAse"/>
    <property type="match status" value="1"/>
</dbReference>
<dbReference type="Gene3D" id="3.20.20.140">
    <property type="entry name" value="Metal-dependent hydrolases"/>
    <property type="match status" value="1"/>
</dbReference>
<dbReference type="SUPFAM" id="SSF51556">
    <property type="entry name" value="Metallo-dependent hydrolases"/>
    <property type="match status" value="1"/>
</dbReference>
<dbReference type="InterPro" id="IPR032466">
    <property type="entry name" value="Metal_Hydrolase"/>
</dbReference>
<dbReference type="InterPro" id="IPR001130">
    <property type="entry name" value="TatD-like"/>
</dbReference>
<keyword evidence="3 7" id="KW-0479">Metal-binding</keyword>
<dbReference type="Pfam" id="PF01026">
    <property type="entry name" value="TatD_DNase"/>
    <property type="match status" value="1"/>
</dbReference>
<evidence type="ECO:0000256" key="7">
    <source>
        <dbReference type="PIRSR" id="PIRSR005902-1"/>
    </source>
</evidence>
<feature type="binding site" evidence="7">
    <location>
        <position position="248"/>
    </location>
    <ligand>
        <name>a divalent metal cation</name>
        <dbReference type="ChEBI" id="CHEBI:60240"/>
        <label>1</label>
    </ligand>
</feature>
<dbReference type="InterPro" id="IPR050891">
    <property type="entry name" value="TatD-type_Hydrolase"/>
</dbReference>
<dbReference type="GO" id="GO:0008310">
    <property type="term" value="F:single-stranded DNA 3'-5' DNA exonuclease activity"/>
    <property type="evidence" value="ECO:0007669"/>
    <property type="project" value="TreeGrafter"/>
</dbReference>
<dbReference type="GO" id="GO:0005829">
    <property type="term" value="C:cytosol"/>
    <property type="evidence" value="ECO:0007669"/>
    <property type="project" value="TreeGrafter"/>
</dbReference>
<dbReference type="PANTHER" id="PTHR10060">
    <property type="entry name" value="TATD FAMILY DEOXYRIBONUCLEASE"/>
    <property type="match status" value="1"/>
</dbReference>
<feature type="binding site" evidence="7">
    <location>
        <position position="195"/>
    </location>
    <ligand>
        <name>a divalent metal cation</name>
        <dbReference type="ChEBI" id="CHEBI:60240"/>
        <label>2</label>
    </ligand>
</feature>
<comment type="caution">
    <text evidence="8">The sequence shown here is derived from an EMBL/GenBank/DDBJ whole genome shotgun (WGS) entry which is preliminary data.</text>
</comment>
<dbReference type="GO" id="GO:0046872">
    <property type="term" value="F:metal ion binding"/>
    <property type="evidence" value="ECO:0007669"/>
    <property type="project" value="UniProtKB-KW"/>
</dbReference>